<dbReference type="PANTHER" id="PTHR45825">
    <property type="entry name" value="GRANULE-BOUND STARCH SYNTHASE 1, CHLOROPLASTIC/AMYLOPLASTIC"/>
    <property type="match status" value="1"/>
</dbReference>
<evidence type="ECO:0000313" key="14">
    <source>
        <dbReference type="Proteomes" id="UP001491310"/>
    </source>
</evidence>
<keyword evidence="6" id="KW-0805">Transcription regulation</keyword>
<keyword evidence="9" id="KW-0539">Nucleus</keyword>
<dbReference type="CDD" id="cd16100">
    <property type="entry name" value="ARID"/>
    <property type="match status" value="1"/>
</dbReference>
<feature type="region of interest" description="Disordered" evidence="11">
    <location>
        <begin position="1723"/>
        <end position="1793"/>
    </location>
</feature>
<feature type="compositionally biased region" description="Basic and acidic residues" evidence="11">
    <location>
        <begin position="374"/>
        <end position="392"/>
    </location>
</feature>
<feature type="coiled-coil region" evidence="10">
    <location>
        <begin position="1262"/>
        <end position="1314"/>
    </location>
</feature>
<dbReference type="Gene3D" id="1.20.920.10">
    <property type="entry name" value="Bromodomain-like"/>
    <property type="match status" value="1"/>
</dbReference>
<keyword evidence="3" id="KW-0328">Glycosyltransferase</keyword>
<comment type="pathway">
    <text evidence="2">Glycan biosynthesis; starch biosynthesis.</text>
</comment>
<feature type="compositionally biased region" description="Basic and acidic residues" evidence="11">
    <location>
        <begin position="1815"/>
        <end position="1827"/>
    </location>
</feature>
<keyword evidence="10" id="KW-0175">Coiled coil</keyword>
<dbReference type="InterPro" id="IPR001606">
    <property type="entry name" value="ARID_dom"/>
</dbReference>
<dbReference type="InterPro" id="IPR036431">
    <property type="entry name" value="ARID_dom_sf"/>
</dbReference>
<feature type="compositionally biased region" description="Low complexity" evidence="11">
    <location>
        <begin position="1756"/>
        <end position="1772"/>
    </location>
</feature>
<evidence type="ECO:0000259" key="12">
    <source>
        <dbReference type="PROSITE" id="PS51011"/>
    </source>
</evidence>
<dbReference type="Pfam" id="PF15613">
    <property type="entry name" value="WSD"/>
    <property type="match status" value="1"/>
</dbReference>
<dbReference type="Pfam" id="PF01388">
    <property type="entry name" value="ARID"/>
    <property type="match status" value="1"/>
</dbReference>
<feature type="compositionally biased region" description="Low complexity" evidence="11">
    <location>
        <begin position="1015"/>
        <end position="1026"/>
    </location>
</feature>
<feature type="compositionally biased region" description="Low complexity" evidence="11">
    <location>
        <begin position="361"/>
        <end position="371"/>
    </location>
</feature>
<feature type="compositionally biased region" description="Low complexity" evidence="11">
    <location>
        <begin position="1850"/>
        <end position="1866"/>
    </location>
</feature>
<evidence type="ECO:0000256" key="9">
    <source>
        <dbReference type="ARBA" id="ARBA00023242"/>
    </source>
</evidence>
<evidence type="ECO:0000256" key="3">
    <source>
        <dbReference type="ARBA" id="ARBA00022676"/>
    </source>
</evidence>
<sequence length="2277" mass="246414">MSRLLQGANPYKKPSEVLRDVNLVFHNCFTYNDSEADTVTRELCSEVQTTFNKKWTEAGLSLDCTEEFSQEIAPKAAKNGAIAWSSETAVPPELSYEEEGTELPVRHLDIFQLCLNSNTGHLVPLEDVEGAAQEIIAQGEIIPADKVKPGSKREKVHVRTGPVLDWTIDRSDPLSVWIVTASSWYRLHTPSPAYASTYTSAQQKVEMCAVTLQMLSRSDKLTPRTAAVQAAAELGLDEDDADISFAEEQVSTWTEATETPSATTRQAAGGGKGRKRKAEGAGKSQHSATLDDGVALATREPVENGEEGIDDELDLDLEDSEQDDGAIIRRKKKRRRRRKSSGADGLGLENGGIPLGRKGKLAAQREAAAAEAAEELRSRSKRERAADIERGPPPEPTRSFRLPQQLLPDLLTIWELLQTLAPVLQTPYLPLWRLEAAICPGPIKAGVPTVPGVEEPKFGKGGEGGEEATEATRKSKRNREDEPEEAETPKATPLKLRIKLSAGKQKDKKTPGSAVPSAGVAYIPPTDDAGLASGLVLREIHCALLRGAEGKGLSAEGADAPRTAKLATADSLAATWTGRVSKTILDAPPFAVDDDAREAAVHLAYAEYDDLSVQERIAILRGLSALALSADAVRDYISARLDAMPAPVAPVKRKKEEGEAKEGGAKEDDAAAEAAKSAAAAPVASAGPSKKAAAAAITAGSAEEWERWMEASRVGVRRPLGADFQKRRYWALGGRASAWRVYVEDSTSPDSSLWGWYEGDKVVELVEWLRKGAIQREAPLLQALEQAPLPRKAGAPSHNQNLAAAAGEEGAAAVLTTAELEARRWDGYRGMVAPQLRGEGSWPKASLQAAFELRVQAAVDAMLMRVPFWFTGEEQVQRVLGAYDAMGAARTPSEMAKALLKVEGLLTAAAAMGTAWYEHWQSNWQRAASYCVDWKHALLLTATLQVHQCRDRNAFSRPAFMRIAAEEHCQLYFPEHGDQVVLLRTGLQFHLKKYMQTLGLAPLDSLPPPSPGKEASSPLAPSSPGPDTQDDEEAAEEGEESEEPKAVQVPQQLELPLRDDIKEEVKAQWEALAASVDSLRPIERYQVVGIAYRRTMLDGSAAGPLLDGFSEEELLAGGAAWPCTWMLLQPSIKGPRHQSPLHPIAVPLRIDNALPDYLVRADQFDKGMHRMWSSGDRFRMYFGGRASSKQGGVYYRGVVSEVFQQQPELEAQEEQWAAYDPWEAVEVAWDGKSGGYAGQLECVNPWELEMDPDFERTEDERQREQEAEARALRAHAIALRREAEERAEAERLALEKAAQEKVAMEKAIAEREERAKAAAAAPRRASAAAAASPADSGDSGPPLYMPVQHRPGDHGSVPSDVLDMLKPLGRERFMTLLTNWQRGVHGKFKVPIFAHQELDLYRVFWSVMDKGGYEIVSANKQWKEVCRCLGVDLRGQTSASFNMRQNYERCLFEFEDYLATGAYIADINAGRAPSPDAILPFQSRHPIASVPLPGVAPTRHTPAPRAITPQERTVTTRGGEGSNRRVSYRDMLVHDDDEDDADLDMGDGDDSPEATPPPVLRRPGRKPMGGRVATRRFGPALHGQGQNWVGKLVLRYWPDQGGWWEARIGEYSASRSKHRLIYDADTDKESFEWVDFRELTDEEIKPHSLHPLPLPKPAAPVPMLTSPLTVAPVIIPPVPGTTPAQSAAMTAIVTALRAGLERETLQRMLDAADNALHLTDEQRRQADGPAPVQPAGGEAPAQLAGPSNTEAGISRGQSGASSAADEADGGQARRTQDRESAGEDSAAPEARLNGGLGRISLRIKLKQGGDASSSDLRERVPRMKGLEAAEGTPEPDEADQQPPRKRHRLATASKSASPAPSAPDAAAAEDDSDAAAATGPEVHGNGTVEAGGKAQRLQLVFVTTEVAPWSKVGGLADVMQALPPTLASRGHRVMTVAPRYAEYSDAHDTGGDDSDAGCSGAETNKHAATSVNWMHAALSEYDSICTVSPNYAREICSDGGMACGMREVLCRRGVSGIMNGLDTVEWDPARDEWLPVAARFQGPSDVVRSKAEAKRQLQLLIGLAVDPQAPLLAYVGRLTGQKGMDVLLSSLPVLLRTPPRLLADPSVDLAAEGVAMGGLQVALLGTGEPWMERALAALCSSFPGRAAGVPKFDELLAHLLMAAADYVIVPSRFEPCGLVAQSAARYGAVPIVTAVGGLRDFVTPEVGFQIPPFGHEDRGKAQREAVASLVAVVSVAIADYGSERHRKMQNQCLSLDLSWGKAAEKWEQILMHVPDVP</sequence>
<evidence type="ECO:0000313" key="13">
    <source>
        <dbReference type="EMBL" id="KAK9916553.1"/>
    </source>
</evidence>
<feature type="compositionally biased region" description="Acidic residues" evidence="11">
    <location>
        <begin position="303"/>
        <end position="324"/>
    </location>
</feature>
<feature type="compositionally biased region" description="Acidic residues" evidence="11">
    <location>
        <begin position="1028"/>
        <end position="1042"/>
    </location>
</feature>
<dbReference type="CDD" id="cd20404">
    <property type="entry name" value="Tudor_Agenet_AtEML-like"/>
    <property type="match status" value="1"/>
</dbReference>
<keyword evidence="7" id="KW-0103">Bromodomain</keyword>
<dbReference type="SMART" id="SM00501">
    <property type="entry name" value="BRIGHT"/>
    <property type="match status" value="1"/>
</dbReference>
<keyword evidence="4" id="KW-0808">Transferase</keyword>
<organism evidence="13 14">
    <name type="scientific">Coccomyxa subellipsoidea</name>
    <dbReference type="NCBI Taxonomy" id="248742"/>
    <lineage>
        <taxon>Eukaryota</taxon>
        <taxon>Viridiplantae</taxon>
        <taxon>Chlorophyta</taxon>
        <taxon>core chlorophytes</taxon>
        <taxon>Trebouxiophyceae</taxon>
        <taxon>Trebouxiophyceae incertae sedis</taxon>
        <taxon>Coccomyxaceae</taxon>
        <taxon>Coccomyxa</taxon>
    </lineage>
</organism>
<dbReference type="InterPro" id="IPR022702">
    <property type="entry name" value="Cytosine_MeTrfase1_RFD"/>
</dbReference>
<feature type="region of interest" description="Disordered" evidence="11">
    <location>
        <begin position="1806"/>
        <end position="1890"/>
    </location>
</feature>
<comment type="subcellular location">
    <subcellularLocation>
        <location evidence="1">Nucleus</location>
    </subcellularLocation>
</comment>
<feature type="compositionally biased region" description="Basic residues" evidence="11">
    <location>
        <begin position="328"/>
        <end position="340"/>
    </location>
</feature>
<evidence type="ECO:0000256" key="10">
    <source>
        <dbReference type="SAM" id="Coils"/>
    </source>
</evidence>
<dbReference type="SUPFAM" id="SSF46774">
    <property type="entry name" value="ARID-like"/>
    <property type="match status" value="1"/>
</dbReference>
<dbReference type="PROSITE" id="PS51011">
    <property type="entry name" value="ARID"/>
    <property type="match status" value="1"/>
</dbReference>
<dbReference type="Pfam" id="PF08323">
    <property type="entry name" value="Glyco_transf_5"/>
    <property type="match status" value="1"/>
</dbReference>
<dbReference type="InterPro" id="IPR013534">
    <property type="entry name" value="Starch_synth_cat_dom"/>
</dbReference>
<keyword evidence="14" id="KW-1185">Reference proteome</keyword>
<feature type="compositionally biased region" description="Basic and acidic residues" evidence="11">
    <location>
        <begin position="654"/>
        <end position="669"/>
    </location>
</feature>
<dbReference type="Gene3D" id="1.10.150.60">
    <property type="entry name" value="ARID DNA-binding domain"/>
    <property type="match status" value="1"/>
</dbReference>
<feature type="compositionally biased region" description="Low complexity" evidence="11">
    <location>
        <begin position="1317"/>
        <end position="1334"/>
    </location>
</feature>
<feature type="region of interest" description="Disordered" evidence="11">
    <location>
        <begin position="454"/>
        <end position="494"/>
    </location>
</feature>
<keyword evidence="8" id="KW-0804">Transcription</keyword>
<feature type="region of interest" description="Disordered" evidence="11">
    <location>
        <begin position="251"/>
        <end position="401"/>
    </location>
</feature>
<protein>
    <recommendedName>
        <fullName evidence="12">ARID domain-containing protein</fullName>
    </recommendedName>
</protein>
<evidence type="ECO:0000256" key="8">
    <source>
        <dbReference type="ARBA" id="ARBA00023163"/>
    </source>
</evidence>
<feature type="domain" description="ARID" evidence="12">
    <location>
        <begin position="1367"/>
        <end position="1459"/>
    </location>
</feature>
<keyword evidence="5" id="KW-0750">Starch biosynthesis</keyword>
<evidence type="ECO:0000256" key="6">
    <source>
        <dbReference type="ARBA" id="ARBA00023015"/>
    </source>
</evidence>
<evidence type="ECO:0000256" key="2">
    <source>
        <dbReference type="ARBA" id="ARBA00004727"/>
    </source>
</evidence>
<evidence type="ECO:0000256" key="11">
    <source>
        <dbReference type="SAM" id="MobiDB-lite"/>
    </source>
</evidence>
<name>A0ABR2YXK3_9CHLO</name>
<dbReference type="Gene3D" id="3.40.50.2000">
    <property type="entry name" value="Glycogen Phosphorylase B"/>
    <property type="match status" value="2"/>
</dbReference>
<gene>
    <name evidence="13" type="ORF">WJX75_004061</name>
</gene>
<dbReference type="EMBL" id="JALJOT010000003">
    <property type="protein sequence ID" value="KAK9916553.1"/>
    <property type="molecule type" value="Genomic_DNA"/>
</dbReference>
<feature type="region of interest" description="Disordered" evidence="11">
    <location>
        <begin position="1002"/>
        <end position="1054"/>
    </location>
</feature>
<dbReference type="PANTHER" id="PTHR45825:SF2">
    <property type="entry name" value="STARCH SYNTHASE 2, CHLOROPLASTIC_AMYLOPLASTIC"/>
    <property type="match status" value="1"/>
</dbReference>
<evidence type="ECO:0000256" key="4">
    <source>
        <dbReference type="ARBA" id="ARBA00022679"/>
    </source>
</evidence>
<reference evidence="13 14" key="1">
    <citation type="journal article" date="2024" name="Nat. Commun.">
        <title>Phylogenomics reveals the evolutionary origins of lichenization in chlorophyte algae.</title>
        <authorList>
            <person name="Puginier C."/>
            <person name="Libourel C."/>
            <person name="Otte J."/>
            <person name="Skaloud P."/>
            <person name="Haon M."/>
            <person name="Grisel S."/>
            <person name="Petersen M."/>
            <person name="Berrin J.G."/>
            <person name="Delaux P.M."/>
            <person name="Dal Grande F."/>
            <person name="Keller J."/>
        </authorList>
    </citation>
    <scope>NUCLEOTIDE SEQUENCE [LARGE SCALE GENOMIC DNA]</scope>
    <source>
        <strain evidence="13 14">SAG 216-7</strain>
    </source>
</reference>
<feature type="region of interest" description="Disordered" evidence="11">
    <location>
        <begin position="1314"/>
        <end position="1343"/>
    </location>
</feature>
<dbReference type="Proteomes" id="UP001491310">
    <property type="component" value="Unassembled WGS sequence"/>
</dbReference>
<dbReference type="InterPro" id="IPR028941">
    <property type="entry name" value="WHIM2_dom"/>
</dbReference>
<feature type="compositionally biased region" description="Polar residues" evidence="11">
    <location>
        <begin position="251"/>
        <end position="266"/>
    </location>
</feature>
<dbReference type="Pfam" id="PF13692">
    <property type="entry name" value="Glyco_trans_1_4"/>
    <property type="match status" value="1"/>
</dbReference>
<dbReference type="InterPro" id="IPR036427">
    <property type="entry name" value="Bromodomain-like_sf"/>
</dbReference>
<proteinExistence type="predicted"/>
<dbReference type="Pfam" id="PF12047">
    <property type="entry name" value="DNMT1-RFD"/>
    <property type="match status" value="1"/>
</dbReference>
<comment type="caution">
    <text evidence="13">The sequence shown here is derived from an EMBL/GenBank/DDBJ whole genome shotgun (WGS) entry which is preliminary data.</text>
</comment>
<dbReference type="SUPFAM" id="SSF53756">
    <property type="entry name" value="UDP-Glycosyltransferase/glycogen phosphorylase"/>
    <property type="match status" value="1"/>
</dbReference>
<feature type="region of interest" description="Disordered" evidence="11">
    <location>
        <begin position="650"/>
        <end position="673"/>
    </location>
</feature>
<evidence type="ECO:0000256" key="7">
    <source>
        <dbReference type="ARBA" id="ARBA00023117"/>
    </source>
</evidence>
<accession>A0ABR2YXK3</accession>
<dbReference type="SUPFAM" id="SSF47370">
    <property type="entry name" value="Bromodomain"/>
    <property type="match status" value="1"/>
</dbReference>
<feature type="compositionally biased region" description="Acidic residues" evidence="11">
    <location>
        <begin position="1537"/>
        <end position="1552"/>
    </location>
</feature>
<feature type="compositionally biased region" description="Gly residues" evidence="11">
    <location>
        <begin position="344"/>
        <end position="354"/>
    </location>
</feature>
<evidence type="ECO:0000256" key="5">
    <source>
        <dbReference type="ARBA" id="ARBA00022922"/>
    </source>
</evidence>
<feature type="region of interest" description="Disordered" evidence="11">
    <location>
        <begin position="1537"/>
        <end position="1578"/>
    </location>
</feature>
<evidence type="ECO:0000256" key="1">
    <source>
        <dbReference type="ARBA" id="ARBA00004123"/>
    </source>
</evidence>
<dbReference type="SMART" id="SM01014">
    <property type="entry name" value="ARID"/>
    <property type="match status" value="1"/>
</dbReference>